<dbReference type="PRINTS" id="PR00868">
    <property type="entry name" value="DNAPOLI"/>
</dbReference>
<evidence type="ECO:0000313" key="4">
    <source>
        <dbReference type="Proteomes" id="UP000823775"/>
    </source>
</evidence>
<evidence type="ECO:0000256" key="1">
    <source>
        <dbReference type="ARBA" id="ARBA00022705"/>
    </source>
</evidence>
<sequence>MNVMTQLRQLFFGGIQNRRNIDESLPNEKEFKVPNVDKVIEEGKKAPTKFHKIQLHRICDPIDTEIYTASGWPSVSGDALKALAGKVSADIDIFDEVDGNAEEVPETSIDEALATNNEALSQNPEVSVYGSAYQAFGGGQKGIEACHAIAALCEVCSIDSLISNFILPLQGHDVSGENGRIHCSLNINTETGRLSARRPNLQNQPALEKDRYKIRQAFVAAEGNSLIVADYWQLELRILAHLANCKSMLAAFRAGGDFHSRTAMNMYPHIREAVEKGQVLLEWHPQPGEDKPPVPLLKDAFGSERRKAKMLNFSIAYGKTTIGLSRDWKVSVKEAKETVERRACWFPSVKNATGSVKGHIERAATNTPVQGSAADVAMCAMLEKSKNARLKELGWKLLLQVHDEVILEGPEESEKEAMAIVSDTKGIEIFAVNSGR</sequence>
<dbReference type="PANTHER" id="PTHR10133">
    <property type="entry name" value="DNA POLYMERASE I"/>
    <property type="match status" value="1"/>
</dbReference>
<reference evidence="3 4" key="1">
    <citation type="journal article" date="2021" name="BMC Genomics">
        <title>Datura genome reveals duplications of psychoactive alkaloid biosynthetic genes and high mutation rate following tissue culture.</title>
        <authorList>
            <person name="Rajewski A."/>
            <person name="Carter-House D."/>
            <person name="Stajich J."/>
            <person name="Litt A."/>
        </authorList>
    </citation>
    <scope>NUCLEOTIDE SEQUENCE [LARGE SCALE GENOMIC DNA]</scope>
    <source>
        <strain evidence="3">AR-01</strain>
    </source>
</reference>
<dbReference type="PANTHER" id="PTHR10133:SF27">
    <property type="entry name" value="DNA POLYMERASE NU"/>
    <property type="match status" value="1"/>
</dbReference>
<protein>
    <submittedName>
        <fullName evidence="3">DNA polymerase I B, chloroplastic/mitochondrial</fullName>
    </submittedName>
</protein>
<feature type="domain" description="DNA-directed DNA polymerase family A palm" evidence="2">
    <location>
        <begin position="213"/>
        <end position="413"/>
    </location>
</feature>
<dbReference type="InterPro" id="IPR043502">
    <property type="entry name" value="DNA/RNA_pol_sf"/>
</dbReference>
<keyword evidence="1" id="KW-0235">DNA replication</keyword>
<dbReference type="EMBL" id="JACEIK010003884">
    <property type="protein sequence ID" value="MCD9643430.1"/>
    <property type="molecule type" value="Genomic_DNA"/>
</dbReference>
<evidence type="ECO:0000313" key="3">
    <source>
        <dbReference type="EMBL" id="MCD9643430.1"/>
    </source>
</evidence>
<keyword evidence="4" id="KW-1185">Reference proteome</keyword>
<name>A0ABS8V8C1_DATST</name>
<dbReference type="Gene3D" id="3.30.70.370">
    <property type="match status" value="2"/>
</dbReference>
<dbReference type="SUPFAM" id="SSF56672">
    <property type="entry name" value="DNA/RNA polymerases"/>
    <property type="match status" value="1"/>
</dbReference>
<dbReference type="Pfam" id="PF00476">
    <property type="entry name" value="DNA_pol_A"/>
    <property type="match status" value="2"/>
</dbReference>
<organism evidence="3 4">
    <name type="scientific">Datura stramonium</name>
    <name type="common">Jimsonweed</name>
    <name type="synonym">Common thornapple</name>
    <dbReference type="NCBI Taxonomy" id="4076"/>
    <lineage>
        <taxon>Eukaryota</taxon>
        <taxon>Viridiplantae</taxon>
        <taxon>Streptophyta</taxon>
        <taxon>Embryophyta</taxon>
        <taxon>Tracheophyta</taxon>
        <taxon>Spermatophyta</taxon>
        <taxon>Magnoliopsida</taxon>
        <taxon>eudicotyledons</taxon>
        <taxon>Gunneridae</taxon>
        <taxon>Pentapetalae</taxon>
        <taxon>asterids</taxon>
        <taxon>lamiids</taxon>
        <taxon>Solanales</taxon>
        <taxon>Solanaceae</taxon>
        <taxon>Solanoideae</taxon>
        <taxon>Datureae</taxon>
        <taxon>Datura</taxon>
    </lineage>
</organism>
<dbReference type="Gene3D" id="1.10.150.20">
    <property type="entry name" value="5' to 3' exonuclease, C-terminal subdomain"/>
    <property type="match status" value="2"/>
</dbReference>
<evidence type="ECO:0000259" key="2">
    <source>
        <dbReference type="SMART" id="SM00482"/>
    </source>
</evidence>
<dbReference type="Proteomes" id="UP000823775">
    <property type="component" value="Unassembled WGS sequence"/>
</dbReference>
<proteinExistence type="predicted"/>
<dbReference type="SMART" id="SM00482">
    <property type="entry name" value="POLAc"/>
    <property type="match status" value="1"/>
</dbReference>
<dbReference type="InterPro" id="IPR001098">
    <property type="entry name" value="DNA-dir_DNA_pol_A_palm_dom"/>
</dbReference>
<comment type="caution">
    <text evidence="3">The sequence shown here is derived from an EMBL/GenBank/DDBJ whole genome shotgun (WGS) entry which is preliminary data.</text>
</comment>
<gene>
    <name evidence="3" type="ORF">HAX54_030896</name>
</gene>
<dbReference type="InterPro" id="IPR002298">
    <property type="entry name" value="DNA_polymerase_A"/>
</dbReference>
<accession>A0ABS8V8C1</accession>